<gene>
    <name evidence="1" type="ORF">MU846_01485</name>
</gene>
<accession>A0ABT0E3I6</accession>
<dbReference type="EMBL" id="JALKII010000001">
    <property type="protein sequence ID" value="MCK0536377.1"/>
    <property type="molecule type" value="Genomic_DNA"/>
</dbReference>
<protein>
    <submittedName>
        <fullName evidence="1">Nucleotidyltransferase substrate binding protein</fullName>
    </submittedName>
</protein>
<dbReference type="RefSeq" id="WP_246947536.1">
    <property type="nucleotide sequence ID" value="NZ_JALKII010000001.1"/>
</dbReference>
<name>A0ABT0E3I6_9GAMM</name>
<keyword evidence="2" id="KW-1185">Reference proteome</keyword>
<dbReference type="Gene3D" id="1.20.120.330">
    <property type="entry name" value="Nucleotidyltransferases domain 2"/>
    <property type="match status" value="1"/>
</dbReference>
<comment type="caution">
    <text evidence="1">The sequence shown here is derived from an EMBL/GenBank/DDBJ whole genome shotgun (WGS) entry which is preliminary data.</text>
</comment>
<proteinExistence type="predicted"/>
<evidence type="ECO:0000313" key="1">
    <source>
        <dbReference type="EMBL" id="MCK0536377.1"/>
    </source>
</evidence>
<sequence>MSRVQPDIFKKVVSRLEEAIRQEKNDFIRDSVIQRFEFSIELAWKTAKKSMGVTTAAPKM</sequence>
<organism evidence="1 2">
    <name type="scientific">Alcanivorax quisquiliarum</name>
    <dbReference type="NCBI Taxonomy" id="2933565"/>
    <lineage>
        <taxon>Bacteria</taxon>
        <taxon>Pseudomonadati</taxon>
        <taxon>Pseudomonadota</taxon>
        <taxon>Gammaproteobacteria</taxon>
        <taxon>Oceanospirillales</taxon>
        <taxon>Alcanivoracaceae</taxon>
        <taxon>Alcanivorax</taxon>
    </lineage>
</organism>
<dbReference type="Proteomes" id="UP001165524">
    <property type="component" value="Unassembled WGS sequence"/>
</dbReference>
<dbReference type="InterPro" id="IPR010235">
    <property type="entry name" value="HepT"/>
</dbReference>
<evidence type="ECO:0000313" key="2">
    <source>
        <dbReference type="Proteomes" id="UP001165524"/>
    </source>
</evidence>
<dbReference type="Pfam" id="PF08780">
    <property type="entry name" value="NTase_sub_bind"/>
    <property type="match status" value="1"/>
</dbReference>
<dbReference type="SUPFAM" id="SSF81593">
    <property type="entry name" value="Nucleotidyltransferase substrate binding subunit/domain"/>
    <property type="match status" value="1"/>
</dbReference>
<reference evidence="1" key="1">
    <citation type="submission" date="2022-04" db="EMBL/GenBank/DDBJ databases">
        <title>Alcanivorax sp. CY1518 draft genome sequence.</title>
        <authorList>
            <person name="Zhao G."/>
            <person name="An M."/>
        </authorList>
    </citation>
    <scope>NUCLEOTIDE SEQUENCE</scope>
    <source>
        <strain evidence="1">CY1518</strain>
    </source>
</reference>